<name>A0ABZ3B9S1_9ENTR</name>
<keyword evidence="2" id="KW-1185">Reference proteome</keyword>
<evidence type="ECO:0000313" key="2">
    <source>
        <dbReference type="Proteomes" id="UP001466893"/>
    </source>
</evidence>
<dbReference type="Proteomes" id="UP001466893">
    <property type="component" value="Chromosome"/>
</dbReference>
<reference evidence="1 2" key="1">
    <citation type="submission" date="2024-04" db="EMBL/GenBank/DDBJ databases">
        <title>Kosakonia calanthae sp. nov., a halophilic bacterium isolated from leaves of Calanthe tiplacata.</title>
        <authorList>
            <person name="Wu P."/>
        </authorList>
    </citation>
    <scope>NUCLEOTIDE SEQUENCE [LARGE SCALE GENOMIC DNA]</scope>
    <source>
        <strain evidence="1 2">BYX6</strain>
    </source>
</reference>
<dbReference type="EMBL" id="CP151800">
    <property type="protein sequence ID" value="WZV99148.1"/>
    <property type="molecule type" value="Genomic_DNA"/>
</dbReference>
<gene>
    <name evidence="1" type="ORF">AAEY27_04425</name>
</gene>
<protein>
    <submittedName>
        <fullName evidence="1">Uncharacterized protein</fullName>
    </submittedName>
</protein>
<dbReference type="RefSeq" id="WP_342323703.1">
    <property type="nucleotide sequence ID" value="NZ_CP151800.1"/>
</dbReference>
<sequence length="150" mass="16759">MKADAYNNGLPVHPDPLLEQPAAIPPFVKTMAVRLSWASAVGEPYAYHLLSAPYHHGVVTSEDKQQLLAHFPFMAELPEEIADYTIMLVTLWLNIEELYHRGTVLPEGIMQALMKKTATMPLHDCREKGKTSATCLCAPRGEITPSRYSR</sequence>
<organism evidence="1 2">
    <name type="scientific">Kosakonia calanthes</name>
    <dbReference type="NCBI Taxonomy" id="3139408"/>
    <lineage>
        <taxon>Bacteria</taxon>
        <taxon>Pseudomonadati</taxon>
        <taxon>Pseudomonadota</taxon>
        <taxon>Gammaproteobacteria</taxon>
        <taxon>Enterobacterales</taxon>
        <taxon>Enterobacteriaceae</taxon>
        <taxon>Kosakonia</taxon>
    </lineage>
</organism>
<accession>A0ABZ3B9S1</accession>
<proteinExistence type="predicted"/>
<evidence type="ECO:0000313" key="1">
    <source>
        <dbReference type="EMBL" id="WZV99148.1"/>
    </source>
</evidence>